<proteinExistence type="predicted"/>
<accession>A0ABD0UE94</accession>
<evidence type="ECO:0000313" key="1">
    <source>
        <dbReference type="EMBL" id="KAL0911174.1"/>
    </source>
</evidence>
<sequence length="106" mass="11369">MPDQYEIEREADLAWKGERGGAAINRSIDHLQTSSRLDRIGLSHGRFLHAEGAEQRRAGGSRKVAGSLKVKSGAKGVIQILYLRTMEVRGVAGVASHGFGVPPCSS</sequence>
<comment type="caution">
    <text evidence="1">The sequence shown here is derived from an EMBL/GenBank/DDBJ whole genome shotgun (WGS) entry which is preliminary data.</text>
</comment>
<dbReference type="Proteomes" id="UP001552299">
    <property type="component" value="Unassembled WGS sequence"/>
</dbReference>
<protein>
    <submittedName>
        <fullName evidence="1">Uncharacterized protein</fullName>
    </submittedName>
</protein>
<reference evidence="1 2" key="1">
    <citation type="journal article" date="2024" name="Plant Biotechnol. J.">
        <title>Dendrobium thyrsiflorum genome and its molecular insights into genes involved in important horticultural traits.</title>
        <authorList>
            <person name="Chen B."/>
            <person name="Wang J.Y."/>
            <person name="Zheng P.J."/>
            <person name="Li K.L."/>
            <person name="Liang Y.M."/>
            <person name="Chen X.F."/>
            <person name="Zhang C."/>
            <person name="Zhao X."/>
            <person name="He X."/>
            <person name="Zhang G.Q."/>
            <person name="Liu Z.J."/>
            <person name="Xu Q."/>
        </authorList>
    </citation>
    <scope>NUCLEOTIDE SEQUENCE [LARGE SCALE GENOMIC DNA]</scope>
    <source>
        <strain evidence="1">GZMU011</strain>
    </source>
</reference>
<keyword evidence="2" id="KW-1185">Reference proteome</keyword>
<gene>
    <name evidence="1" type="ORF">M5K25_019294</name>
</gene>
<name>A0ABD0UE94_DENTH</name>
<organism evidence="1 2">
    <name type="scientific">Dendrobium thyrsiflorum</name>
    <name type="common">Pinecone-like raceme dendrobium</name>
    <name type="synonym">Orchid</name>
    <dbReference type="NCBI Taxonomy" id="117978"/>
    <lineage>
        <taxon>Eukaryota</taxon>
        <taxon>Viridiplantae</taxon>
        <taxon>Streptophyta</taxon>
        <taxon>Embryophyta</taxon>
        <taxon>Tracheophyta</taxon>
        <taxon>Spermatophyta</taxon>
        <taxon>Magnoliopsida</taxon>
        <taxon>Liliopsida</taxon>
        <taxon>Asparagales</taxon>
        <taxon>Orchidaceae</taxon>
        <taxon>Epidendroideae</taxon>
        <taxon>Malaxideae</taxon>
        <taxon>Dendrobiinae</taxon>
        <taxon>Dendrobium</taxon>
    </lineage>
</organism>
<dbReference type="EMBL" id="JANQDX010000015">
    <property type="protein sequence ID" value="KAL0911174.1"/>
    <property type="molecule type" value="Genomic_DNA"/>
</dbReference>
<evidence type="ECO:0000313" key="2">
    <source>
        <dbReference type="Proteomes" id="UP001552299"/>
    </source>
</evidence>
<dbReference type="AlphaFoldDB" id="A0ABD0UE94"/>